<reference evidence="3 4" key="2">
    <citation type="submission" date="2017-10" db="EMBL/GenBank/DDBJ databases">
        <title>Genome analyses suggest a sexual origin of heterokaryosis in a supposedly ancient asexual fungus.</title>
        <authorList>
            <person name="Corradi N."/>
            <person name="Sedzielewska K."/>
            <person name="Noel J."/>
            <person name="Charron P."/>
            <person name="Farinelli L."/>
            <person name="Marton T."/>
            <person name="Kruger M."/>
            <person name="Pelin A."/>
            <person name="Brachmann A."/>
            <person name="Corradi N."/>
        </authorList>
    </citation>
    <scope>NUCLEOTIDE SEQUENCE [LARGE SCALE GENOMIC DNA]</scope>
    <source>
        <strain evidence="3 4">A1</strain>
    </source>
</reference>
<feature type="domain" description="TRAP C4-dicarboxylate transport system permease DctM subunit" evidence="2">
    <location>
        <begin position="2"/>
        <end position="75"/>
    </location>
</feature>
<dbReference type="PANTHER" id="PTHR43849:SF2">
    <property type="entry name" value="BLL3936 PROTEIN"/>
    <property type="match status" value="1"/>
</dbReference>
<keyword evidence="1" id="KW-0812">Transmembrane</keyword>
<evidence type="ECO:0000313" key="3">
    <source>
        <dbReference type="EMBL" id="PKC51191.1"/>
    </source>
</evidence>
<evidence type="ECO:0000259" key="2">
    <source>
        <dbReference type="Pfam" id="PF06808"/>
    </source>
</evidence>
<organism evidence="3 4">
    <name type="scientific">Rhizophagus irregularis</name>
    <dbReference type="NCBI Taxonomy" id="588596"/>
    <lineage>
        <taxon>Eukaryota</taxon>
        <taxon>Fungi</taxon>
        <taxon>Fungi incertae sedis</taxon>
        <taxon>Mucoromycota</taxon>
        <taxon>Glomeromycotina</taxon>
        <taxon>Glomeromycetes</taxon>
        <taxon>Glomerales</taxon>
        <taxon>Glomeraceae</taxon>
        <taxon>Rhizophagus</taxon>
    </lineage>
</organism>
<dbReference type="Proteomes" id="UP000232688">
    <property type="component" value="Unassembled WGS sequence"/>
</dbReference>
<keyword evidence="1" id="KW-0472">Membrane</keyword>
<dbReference type="InterPro" id="IPR010656">
    <property type="entry name" value="DctM"/>
</dbReference>
<dbReference type="AlphaFoldDB" id="A0A2N0QJF7"/>
<evidence type="ECO:0000256" key="1">
    <source>
        <dbReference type="SAM" id="Phobius"/>
    </source>
</evidence>
<sequence length="86" mass="9168">MAETTGISYGTIALGAVLPAILFFLGVIMQVHFRAGRSNLKGIPKPDLPRVKEVFKEGGHLLIPLIGLIFFLGSGVPVAFSAIYTI</sequence>
<dbReference type="VEuPathDB" id="FungiDB:RhiirA1_484326"/>
<name>A0A2N0QJF7_9GLOM</name>
<comment type="caution">
    <text evidence="3">The sequence shown here is derived from an EMBL/GenBank/DDBJ whole genome shotgun (WGS) entry which is preliminary data.</text>
</comment>
<proteinExistence type="predicted"/>
<accession>A0A2N0QJF7</accession>
<keyword evidence="1" id="KW-1133">Transmembrane helix</keyword>
<dbReference type="EMBL" id="LLXH01008147">
    <property type="protein sequence ID" value="PKC51191.1"/>
    <property type="molecule type" value="Genomic_DNA"/>
</dbReference>
<protein>
    <recommendedName>
        <fullName evidence="2">TRAP C4-dicarboxylate transport system permease DctM subunit domain-containing protein</fullName>
    </recommendedName>
</protein>
<dbReference type="Pfam" id="PF06808">
    <property type="entry name" value="DctM"/>
    <property type="match status" value="1"/>
</dbReference>
<gene>
    <name evidence="3" type="ORF">RhiirA1_484326</name>
</gene>
<feature type="non-terminal residue" evidence="3">
    <location>
        <position position="86"/>
    </location>
</feature>
<feature type="transmembrane region" description="Helical" evidence="1">
    <location>
        <begin position="6"/>
        <end position="28"/>
    </location>
</feature>
<feature type="transmembrane region" description="Helical" evidence="1">
    <location>
        <begin position="61"/>
        <end position="84"/>
    </location>
</feature>
<dbReference type="PANTHER" id="PTHR43849">
    <property type="entry name" value="BLL3936 PROTEIN"/>
    <property type="match status" value="1"/>
</dbReference>
<reference evidence="3 4" key="1">
    <citation type="submission" date="2017-10" db="EMBL/GenBank/DDBJ databases">
        <title>Extensive intraspecific genome diversity in a model arbuscular mycorrhizal fungus.</title>
        <authorList>
            <person name="Chen E.C.H."/>
            <person name="Morin E."/>
            <person name="Baudet D."/>
            <person name="Noel J."/>
            <person name="Ndikumana S."/>
            <person name="Charron P."/>
            <person name="St-Onge C."/>
            <person name="Giorgi J."/>
            <person name="Grigoriev I.V."/>
            <person name="Roux C."/>
            <person name="Martin F.M."/>
            <person name="Corradi N."/>
        </authorList>
    </citation>
    <scope>NUCLEOTIDE SEQUENCE [LARGE SCALE GENOMIC DNA]</scope>
    <source>
        <strain evidence="3 4">A1</strain>
    </source>
</reference>
<evidence type="ECO:0000313" key="4">
    <source>
        <dbReference type="Proteomes" id="UP000232688"/>
    </source>
</evidence>